<sequence length="242" mass="26954">GDGCRDLAQTIRSTSLSCVLLDSDVLDCPICFMALNPPVYQCKNGHVACKSCCTNMKNKCGSCSLPIGYNRCRAFEKVIESLEFKCPNSIYGCWDFVKNSERLRHEKACAYIPCACPCCCYMGSRDDLYTHFREEHASSVNKIRFGVASKVSVDGIKGHIVLVEEEGSFIFVLSRSVKADWNSGYVVCIAPTNSDRDFVYELAAEDADSSTQLRTTAENTPKWGVDHKPKKQFVVLKEFMAS</sequence>
<comment type="pathway">
    <text evidence="2">Protein modification; protein ubiquitination.</text>
</comment>
<evidence type="ECO:0000256" key="8">
    <source>
        <dbReference type="ARBA" id="ARBA00022786"/>
    </source>
</evidence>
<dbReference type="Pfam" id="PF21361">
    <property type="entry name" value="Sina_ZnF"/>
    <property type="match status" value="1"/>
</dbReference>
<organism evidence="13 14">
    <name type="scientific">Genlisea aurea</name>
    <dbReference type="NCBI Taxonomy" id="192259"/>
    <lineage>
        <taxon>Eukaryota</taxon>
        <taxon>Viridiplantae</taxon>
        <taxon>Streptophyta</taxon>
        <taxon>Embryophyta</taxon>
        <taxon>Tracheophyta</taxon>
        <taxon>Spermatophyta</taxon>
        <taxon>Magnoliopsida</taxon>
        <taxon>eudicotyledons</taxon>
        <taxon>Gunneridae</taxon>
        <taxon>Pentapetalae</taxon>
        <taxon>asterids</taxon>
        <taxon>lamiids</taxon>
        <taxon>Lamiales</taxon>
        <taxon>Lentibulariaceae</taxon>
        <taxon>Genlisea</taxon>
    </lineage>
</organism>
<dbReference type="InterPro" id="IPR044286">
    <property type="entry name" value="SINL_plant"/>
</dbReference>
<reference evidence="13 14" key="1">
    <citation type="journal article" date="2013" name="BMC Genomics">
        <title>The miniature genome of a carnivorous plant Genlisea aurea contains a low number of genes and short non-coding sequences.</title>
        <authorList>
            <person name="Leushkin E.V."/>
            <person name="Sutormin R.A."/>
            <person name="Nabieva E.R."/>
            <person name="Penin A.A."/>
            <person name="Kondrashov A.S."/>
            <person name="Logacheva M.D."/>
        </authorList>
    </citation>
    <scope>NUCLEOTIDE SEQUENCE [LARGE SCALE GENOMIC DNA]</scope>
</reference>
<dbReference type="UniPathway" id="UPA00143"/>
<dbReference type="SUPFAM" id="SSF49599">
    <property type="entry name" value="TRAF domain-like"/>
    <property type="match status" value="1"/>
</dbReference>
<evidence type="ECO:0000256" key="4">
    <source>
        <dbReference type="ARBA" id="ARBA00012483"/>
    </source>
</evidence>
<dbReference type="Gene3D" id="3.30.40.10">
    <property type="entry name" value="Zinc/RING finger domain, C3HC4 (zinc finger)"/>
    <property type="match status" value="1"/>
</dbReference>
<feature type="non-terminal residue" evidence="13">
    <location>
        <position position="242"/>
    </location>
</feature>
<evidence type="ECO:0000256" key="11">
    <source>
        <dbReference type="PROSITE-ProRule" id="PRU00455"/>
    </source>
</evidence>
<evidence type="ECO:0000256" key="6">
    <source>
        <dbReference type="ARBA" id="ARBA00022723"/>
    </source>
</evidence>
<dbReference type="AlphaFoldDB" id="S8CP69"/>
<dbReference type="EMBL" id="AUSU01003574">
    <property type="protein sequence ID" value="EPS66631.1"/>
    <property type="molecule type" value="Genomic_DNA"/>
</dbReference>
<comment type="caution">
    <text evidence="13">The sequence shown here is derived from an EMBL/GenBank/DDBJ whole genome shotgun (WGS) entry which is preliminary data.</text>
</comment>
<dbReference type="PANTHER" id="PTHR46632:SF16">
    <property type="entry name" value="E3 UBIQUITIN-PROTEIN LIGASE SINA-LIKE 10"/>
    <property type="match status" value="1"/>
</dbReference>
<keyword evidence="7 11" id="KW-0863">Zinc-finger</keyword>
<comment type="function">
    <text evidence="10">E3 ubiquitin-protein ligase that mediates ubiquitination and subsequent proteasomal degradation of target proteins. E3 ubiquitin ligases accept ubiquitin from an E2 ubiquitin-conjugating enzyme in the form of a thioester and then directly transfers the ubiquitin to targeted substrates. It probably triggers the ubiquitin-mediated degradation of different substrates.</text>
</comment>
<evidence type="ECO:0000256" key="1">
    <source>
        <dbReference type="ARBA" id="ARBA00000900"/>
    </source>
</evidence>
<feature type="non-terminal residue" evidence="13">
    <location>
        <position position="1"/>
    </location>
</feature>
<keyword evidence="5" id="KW-0808">Transferase</keyword>
<evidence type="ECO:0000313" key="14">
    <source>
        <dbReference type="Proteomes" id="UP000015453"/>
    </source>
</evidence>
<evidence type="ECO:0000313" key="13">
    <source>
        <dbReference type="EMBL" id="EPS66631.1"/>
    </source>
</evidence>
<keyword evidence="6" id="KW-0479">Metal-binding</keyword>
<keyword evidence="9" id="KW-0862">Zinc</keyword>
<proteinExistence type="inferred from homology"/>
<dbReference type="InterPro" id="IPR013010">
    <property type="entry name" value="Znf_SIAH"/>
</dbReference>
<dbReference type="EC" id="2.3.2.27" evidence="4"/>
<dbReference type="CDD" id="cd16571">
    <property type="entry name" value="RING-HC_SIAHs"/>
    <property type="match status" value="1"/>
</dbReference>
<keyword evidence="14" id="KW-1185">Reference proteome</keyword>
<evidence type="ECO:0000256" key="7">
    <source>
        <dbReference type="ARBA" id="ARBA00022771"/>
    </source>
</evidence>
<feature type="domain" description="SIAH-type" evidence="12">
    <location>
        <begin position="81"/>
        <end position="137"/>
    </location>
</feature>
<dbReference type="GO" id="GO:0061630">
    <property type="term" value="F:ubiquitin protein ligase activity"/>
    <property type="evidence" value="ECO:0007669"/>
    <property type="project" value="UniProtKB-EC"/>
</dbReference>
<dbReference type="PANTHER" id="PTHR46632">
    <property type="entry name" value="E3 UBIQUITIN-PROTEIN LIGASE SINA-LIKE 4"/>
    <property type="match status" value="1"/>
</dbReference>
<gene>
    <name evidence="13" type="ORF">M569_08146</name>
</gene>
<dbReference type="InterPro" id="IPR049548">
    <property type="entry name" value="Sina-like_RING"/>
</dbReference>
<dbReference type="Proteomes" id="UP000015453">
    <property type="component" value="Unassembled WGS sequence"/>
</dbReference>
<evidence type="ECO:0000256" key="5">
    <source>
        <dbReference type="ARBA" id="ARBA00022679"/>
    </source>
</evidence>
<name>S8CP69_9LAMI</name>
<comment type="catalytic activity">
    <reaction evidence="1">
        <text>S-ubiquitinyl-[E2 ubiquitin-conjugating enzyme]-L-cysteine + [acceptor protein]-L-lysine = [E2 ubiquitin-conjugating enzyme]-L-cysteine + N(6)-ubiquitinyl-[acceptor protein]-L-lysine.</text>
        <dbReference type="EC" id="2.3.2.27"/>
    </reaction>
</comment>
<dbReference type="GO" id="GO:0008270">
    <property type="term" value="F:zinc ion binding"/>
    <property type="evidence" value="ECO:0007669"/>
    <property type="project" value="UniProtKB-KW"/>
</dbReference>
<evidence type="ECO:0000256" key="3">
    <source>
        <dbReference type="ARBA" id="ARBA00009119"/>
    </source>
</evidence>
<dbReference type="InterPro" id="IPR013083">
    <property type="entry name" value="Znf_RING/FYVE/PHD"/>
</dbReference>
<evidence type="ECO:0000259" key="12">
    <source>
        <dbReference type="PROSITE" id="PS51081"/>
    </source>
</evidence>
<keyword evidence="8" id="KW-0833">Ubl conjugation pathway</keyword>
<dbReference type="OrthoDB" id="4788989at2759"/>
<dbReference type="PROSITE" id="PS51081">
    <property type="entry name" value="ZF_SIAH"/>
    <property type="match status" value="1"/>
</dbReference>
<dbReference type="Pfam" id="PF21362">
    <property type="entry name" value="Sina_RING"/>
    <property type="match status" value="1"/>
</dbReference>
<comment type="similarity">
    <text evidence="3">Belongs to the SINA (Seven in absentia) family.</text>
</comment>
<protein>
    <recommendedName>
        <fullName evidence="4">RING-type E3 ubiquitin transferase</fullName>
        <ecNumber evidence="4">2.3.2.27</ecNumber>
    </recommendedName>
</protein>
<evidence type="ECO:0000256" key="10">
    <source>
        <dbReference type="ARBA" id="ARBA00024004"/>
    </source>
</evidence>
<evidence type="ECO:0000256" key="2">
    <source>
        <dbReference type="ARBA" id="ARBA00004906"/>
    </source>
</evidence>
<evidence type="ECO:0000256" key="9">
    <source>
        <dbReference type="ARBA" id="ARBA00022833"/>
    </source>
</evidence>
<dbReference type="GO" id="GO:0016567">
    <property type="term" value="P:protein ubiquitination"/>
    <property type="evidence" value="ECO:0007669"/>
    <property type="project" value="UniProtKB-UniPathway"/>
</dbReference>
<accession>S8CP69</accession>